<dbReference type="AlphaFoldDB" id="A0A6J7CA71"/>
<sequence length="185" mass="19576">MLFAHRFQPPGAGVGNVDSHSAQHRFDIRRIAQVDARRHGEVAQHLGVSSCAPGGGVGLIRWAWADQRSDDSFGDINVHRKSIGGHFGAQQFGGGFRTCHRLGITSDSAITSESGQQVRLERLGSECRRRPLCGVGGGVAPPALDPFRPQIAVGPDGLVGVSVVAASAEQIELARDRSAVVVEIV</sequence>
<dbReference type="EMBL" id="CAFBIY010000214">
    <property type="protein sequence ID" value="CAB4853199.1"/>
    <property type="molecule type" value="Genomic_DNA"/>
</dbReference>
<evidence type="ECO:0000313" key="1">
    <source>
        <dbReference type="EMBL" id="CAB4853199.1"/>
    </source>
</evidence>
<protein>
    <submittedName>
        <fullName evidence="1">Unannotated protein</fullName>
    </submittedName>
</protein>
<gene>
    <name evidence="1" type="ORF">UFOPK3267_02724</name>
</gene>
<reference evidence="1" key="1">
    <citation type="submission" date="2020-05" db="EMBL/GenBank/DDBJ databases">
        <authorList>
            <person name="Chiriac C."/>
            <person name="Salcher M."/>
            <person name="Ghai R."/>
            <person name="Kavagutti S V."/>
        </authorList>
    </citation>
    <scope>NUCLEOTIDE SEQUENCE</scope>
</reference>
<proteinExistence type="predicted"/>
<organism evidence="1">
    <name type="scientific">freshwater metagenome</name>
    <dbReference type="NCBI Taxonomy" id="449393"/>
    <lineage>
        <taxon>unclassified sequences</taxon>
        <taxon>metagenomes</taxon>
        <taxon>ecological metagenomes</taxon>
    </lineage>
</organism>
<accession>A0A6J7CA71</accession>
<name>A0A6J7CA71_9ZZZZ</name>